<evidence type="ECO:0000313" key="4">
    <source>
        <dbReference type="Proteomes" id="UP000419144"/>
    </source>
</evidence>
<feature type="coiled-coil region" evidence="1">
    <location>
        <begin position="728"/>
        <end position="767"/>
    </location>
</feature>
<organism evidence="3 4">
    <name type="scientific">Leishmania tarentolae</name>
    <name type="common">Sauroleishmania tarentolae</name>
    <dbReference type="NCBI Taxonomy" id="5689"/>
    <lineage>
        <taxon>Eukaryota</taxon>
        <taxon>Discoba</taxon>
        <taxon>Euglenozoa</taxon>
        <taxon>Kinetoplastea</taxon>
        <taxon>Metakinetoplastina</taxon>
        <taxon>Trypanosomatida</taxon>
        <taxon>Trypanosomatidae</taxon>
        <taxon>Leishmaniinae</taxon>
        <taxon>Leishmania</taxon>
        <taxon>lizard Leishmania</taxon>
    </lineage>
</organism>
<feature type="compositionally biased region" description="Low complexity" evidence="2">
    <location>
        <begin position="106"/>
        <end position="121"/>
    </location>
</feature>
<name>A0A640K8F4_LEITA</name>
<protein>
    <submittedName>
        <fullName evidence="3">Uncharacterized protein</fullName>
    </submittedName>
</protein>
<feature type="compositionally biased region" description="Low complexity" evidence="2">
    <location>
        <begin position="1"/>
        <end position="16"/>
    </location>
</feature>
<dbReference type="Proteomes" id="UP000419144">
    <property type="component" value="Unassembled WGS sequence"/>
</dbReference>
<accession>A0A640K8F4</accession>
<keyword evidence="1" id="KW-0175">Coiled coil</keyword>
<dbReference type="AlphaFoldDB" id="A0A640K8F4"/>
<gene>
    <name evidence="3" type="ORF">LtaPh_0607100</name>
</gene>
<dbReference type="EMBL" id="BLBS01000007">
    <property type="protein sequence ID" value="GET85936.1"/>
    <property type="molecule type" value="Genomic_DNA"/>
</dbReference>
<evidence type="ECO:0000256" key="1">
    <source>
        <dbReference type="SAM" id="Coils"/>
    </source>
</evidence>
<sequence>MMLSSSSSSSGGWWPPLSRPTSLPQHQQQGAMQGNAHYRLLLQQPREGLPHSQVGAHDTVAAPSAIAALLSKRQQREREHQLHQRVPPDATSAPVASRDCGGIDDSSSAPSAASVPTSWSTESSNWRHHADNSGRPSGGTYQPTTISSTMTDRCPFSPKHATVVESRDDETCLADLRRQVAAQVEKRGPRRSPASDALGASAAAVSPLLPTSSSGGCRTSCVRRCDTPDDDALGVSADAHRRRRPASHGRPASRPRMAGVDAQRGADTECKASVAQELTRCSDSSSETGTTPLQWRSQEDSDDLCSSCRHHYCDCGHSCLDWRGSQHSDNDFTLKLSCEGRSEGDFGGGEDSSLCSVCRVVARTHAVYQGGATAFCGQPEDLFSEAVRGHRLCAGVPPLLHFSAPRTSAATKGGSASDVTTMTQCERVDRRMTYMQSADALVSDADGEHRGTHDGAAAATRELDRCTGSTQTDAAVAAATTTSLSEEQRLRHAEQEAAELKGIAAAHCAEVTLPLLQSELASFEARAALQQQVRFDEVESQLRVYLDEFRQGIQELSDIQMQQRAVQQEVAEAAQRAAAHVDRATSPIDTTCTSEAVDSAMQAAPSPVPPQRTVGTQYSDGTLERLTVVQAEAESWMVQLLFSIEAERRDALTQDEAECRDWLLHAVEEPCRRRLLRCRAELLHWQHECATVRHRASFAFDLRELALHERLARQELTEEVSVAQHEIIEDFERQLRQTAAAAAHAQMKALENELAKVQSKLSVVEAEHADTLEHAKQLRLQLIYALRMPTVTLVDRSTISAEARGDAAAAATYPYANMTTETWRSHTLGMRGDTHNGCADSAPSVPVASATGSGTGVAARPTISSGVHEGLEDLPVHRRFARAHQEALRVTRAQCRTV</sequence>
<dbReference type="VEuPathDB" id="TriTrypDB:LtaPh_0607100"/>
<feature type="region of interest" description="Disordered" evidence="2">
    <location>
        <begin position="1"/>
        <end position="57"/>
    </location>
</feature>
<evidence type="ECO:0000313" key="3">
    <source>
        <dbReference type="EMBL" id="GET85936.1"/>
    </source>
</evidence>
<feature type="compositionally biased region" description="Polar residues" evidence="2">
    <location>
        <begin position="139"/>
        <end position="151"/>
    </location>
</feature>
<keyword evidence="4" id="KW-1185">Reference proteome</keyword>
<reference evidence="3" key="1">
    <citation type="submission" date="2019-11" db="EMBL/GenBank/DDBJ databases">
        <title>Leishmania tarentolae CDS.</title>
        <authorList>
            <person name="Goto Y."/>
            <person name="Yamagishi J."/>
        </authorList>
    </citation>
    <scope>NUCLEOTIDE SEQUENCE [LARGE SCALE GENOMIC DNA]</scope>
    <source>
        <strain evidence="3">Parrot Tar II</strain>
    </source>
</reference>
<feature type="region of interest" description="Disordered" evidence="2">
    <location>
        <begin position="72"/>
        <end position="153"/>
    </location>
</feature>
<evidence type="ECO:0000256" key="2">
    <source>
        <dbReference type="SAM" id="MobiDB-lite"/>
    </source>
</evidence>
<comment type="caution">
    <text evidence="3">The sequence shown here is derived from an EMBL/GenBank/DDBJ whole genome shotgun (WGS) entry which is preliminary data.</text>
</comment>
<proteinExistence type="predicted"/>
<feature type="compositionally biased region" description="Basic residues" evidence="2">
    <location>
        <begin position="240"/>
        <end position="253"/>
    </location>
</feature>
<feature type="region of interest" description="Disordered" evidence="2">
    <location>
        <begin position="232"/>
        <end position="266"/>
    </location>
</feature>
<feature type="compositionally biased region" description="Polar residues" evidence="2">
    <location>
        <begin position="19"/>
        <end position="32"/>
    </location>
</feature>
<dbReference type="OrthoDB" id="267167at2759"/>